<feature type="domain" description="DUF3991" evidence="2">
    <location>
        <begin position="117"/>
        <end position="190"/>
    </location>
</feature>
<name>A0A2W3Z6R2_9ENTE</name>
<protein>
    <recommendedName>
        <fullName evidence="5">DUF3991 domain-containing protein</fullName>
    </recommendedName>
</protein>
<dbReference type="AlphaFoldDB" id="A0A2W3Z6R2"/>
<dbReference type="InterPro" id="IPR025054">
    <property type="entry name" value="DUF3991"/>
</dbReference>
<evidence type="ECO:0000259" key="1">
    <source>
        <dbReference type="Pfam" id="PF01807"/>
    </source>
</evidence>
<evidence type="ECO:0000313" key="3">
    <source>
        <dbReference type="EMBL" id="PZL69764.1"/>
    </source>
</evidence>
<organism evidence="3 4">
    <name type="scientific">Enterococcus plantarum</name>
    <dbReference type="NCBI Taxonomy" id="1077675"/>
    <lineage>
        <taxon>Bacteria</taxon>
        <taxon>Bacillati</taxon>
        <taxon>Bacillota</taxon>
        <taxon>Bacilli</taxon>
        <taxon>Lactobacillales</taxon>
        <taxon>Enterococcaceae</taxon>
        <taxon>Enterococcus</taxon>
    </lineage>
</organism>
<evidence type="ECO:0000313" key="4">
    <source>
        <dbReference type="Proteomes" id="UP000249828"/>
    </source>
</evidence>
<dbReference type="Proteomes" id="UP000249828">
    <property type="component" value="Unassembled WGS sequence"/>
</dbReference>
<feature type="non-terminal residue" evidence="3">
    <location>
        <position position="312"/>
    </location>
</feature>
<sequence>MKKSFSKDEIQQAATMSIVSVIESFGLHLKKTGKAYSYGENHKLRVYPDSNSYYDFSTGVGGDPINFVQRHLQTNFSEAMNYLLKGEYTQSDFIEQPKEDFHYYFPRNSDTSIGKDYLINERKLDPILVNFLFEKDRIRMDKLNQIIFPWQKDNVIVGATVKGTIYNPEKYPNGRFTGIAKNSESNFSYNISIGRPNKMYVFESPIDMLSYWSMNKDLRDVTFVSTNGAKEAAVFKTLDYLVTNNCKIKDIYVGSDNDRVGQVFYQKLDLGYENLAFHKVIPDDLMIPTDLMTMYQNALAEKNSTIDVRTLA</sequence>
<dbReference type="Gene3D" id="3.90.580.10">
    <property type="entry name" value="Zinc finger, CHC2-type domain"/>
    <property type="match status" value="1"/>
</dbReference>
<dbReference type="RefSeq" id="WP_146237845.1">
    <property type="nucleotide sequence ID" value="NZ_PIEU01000130.1"/>
</dbReference>
<dbReference type="GO" id="GO:0008270">
    <property type="term" value="F:zinc ion binding"/>
    <property type="evidence" value="ECO:0007669"/>
    <property type="project" value="InterPro"/>
</dbReference>
<comment type="caution">
    <text evidence="3">The sequence shown here is derived from an EMBL/GenBank/DDBJ whole genome shotgun (WGS) entry which is preliminary data.</text>
</comment>
<evidence type="ECO:0008006" key="5">
    <source>
        <dbReference type="Google" id="ProtNLM"/>
    </source>
</evidence>
<dbReference type="GO" id="GO:0006260">
    <property type="term" value="P:DNA replication"/>
    <property type="evidence" value="ECO:0007669"/>
    <property type="project" value="InterPro"/>
</dbReference>
<dbReference type="InterPro" id="IPR036977">
    <property type="entry name" value="DNA_primase_Znf_CHC2"/>
</dbReference>
<keyword evidence="4" id="KW-1185">Reference proteome</keyword>
<feature type="domain" description="Zinc finger CHC2-type" evidence="1">
    <location>
        <begin position="14"/>
        <end position="86"/>
    </location>
</feature>
<dbReference type="EMBL" id="PIEU01000130">
    <property type="protein sequence ID" value="PZL69764.1"/>
    <property type="molecule type" value="Genomic_DNA"/>
</dbReference>
<gene>
    <name evidence="3" type="ORF">CI088_17015</name>
</gene>
<evidence type="ECO:0000259" key="2">
    <source>
        <dbReference type="Pfam" id="PF13154"/>
    </source>
</evidence>
<dbReference type="Pfam" id="PF01807">
    <property type="entry name" value="Zn_ribbon_DnaG"/>
    <property type="match status" value="1"/>
</dbReference>
<dbReference type="Pfam" id="PF13154">
    <property type="entry name" value="DUF3991"/>
    <property type="match status" value="1"/>
</dbReference>
<proteinExistence type="predicted"/>
<dbReference type="Gene3D" id="3.40.1360.10">
    <property type="match status" value="1"/>
</dbReference>
<accession>A0A2W3Z6R2</accession>
<dbReference type="Pfam" id="PF13155">
    <property type="entry name" value="Toprim_2"/>
    <property type="match status" value="1"/>
</dbReference>
<dbReference type="GO" id="GO:0003677">
    <property type="term" value="F:DNA binding"/>
    <property type="evidence" value="ECO:0007669"/>
    <property type="project" value="InterPro"/>
</dbReference>
<dbReference type="SUPFAM" id="SSF57783">
    <property type="entry name" value="Zinc beta-ribbon"/>
    <property type="match status" value="1"/>
</dbReference>
<dbReference type="GO" id="GO:0003899">
    <property type="term" value="F:DNA-directed RNA polymerase activity"/>
    <property type="evidence" value="ECO:0007669"/>
    <property type="project" value="InterPro"/>
</dbReference>
<dbReference type="InterPro" id="IPR002694">
    <property type="entry name" value="Znf_CHC2"/>
</dbReference>
<reference evidence="3 4" key="1">
    <citation type="submission" date="2017-11" db="EMBL/GenBank/DDBJ databases">
        <title>Draft genome sequence of Enterococcus plantarum TRW2 strain isolated from lettuce.</title>
        <authorList>
            <person name="Kim E.B."/>
            <person name="Marco M.L."/>
            <person name="Williams T.R."/>
            <person name="You I.H."/>
        </authorList>
    </citation>
    <scope>NUCLEOTIDE SEQUENCE [LARGE SCALE GENOMIC DNA]</scope>
    <source>
        <strain evidence="3 4">TRW2</strain>
    </source>
</reference>